<comment type="similarity">
    <text evidence="1 7">Belongs to the class-II pyridine nucleotide-disulfide oxidoreductase family.</text>
</comment>
<keyword evidence="3 7" id="KW-0274">FAD</keyword>
<dbReference type="SUPFAM" id="SSF51905">
    <property type="entry name" value="FAD/NAD(P)-binding domain"/>
    <property type="match status" value="1"/>
</dbReference>
<protein>
    <recommendedName>
        <fullName evidence="7">Thioredoxin reductase</fullName>
        <ecNumber evidence="7">1.8.1.9</ecNumber>
    </recommendedName>
</protein>
<dbReference type="RefSeq" id="WP_068550046.1">
    <property type="nucleotide sequence ID" value="NZ_AP013035.1"/>
</dbReference>
<dbReference type="AlphaFoldDB" id="A0A0S3QUP3"/>
<dbReference type="KEGG" id="ttk:TST_1263"/>
<dbReference type="EMBL" id="AP013035">
    <property type="protein sequence ID" value="BAT72050.1"/>
    <property type="molecule type" value="Genomic_DNA"/>
</dbReference>
<dbReference type="PRINTS" id="PR00368">
    <property type="entry name" value="FADPNR"/>
</dbReference>
<dbReference type="STRING" id="1298851.TST_1263"/>
<evidence type="ECO:0000313" key="10">
    <source>
        <dbReference type="EMBL" id="BAT72050.1"/>
    </source>
</evidence>
<dbReference type="Pfam" id="PF07992">
    <property type="entry name" value="Pyr_redox_2"/>
    <property type="match status" value="1"/>
</dbReference>
<evidence type="ECO:0000313" key="11">
    <source>
        <dbReference type="Proteomes" id="UP000063234"/>
    </source>
</evidence>
<dbReference type="InterPro" id="IPR050097">
    <property type="entry name" value="Ferredoxin-NADP_redctase_2"/>
</dbReference>
<comment type="subunit">
    <text evidence="7">Homodimer.</text>
</comment>
<dbReference type="NCBIfam" id="TIGR01292">
    <property type="entry name" value="TRX_reduct"/>
    <property type="match status" value="1"/>
</dbReference>
<evidence type="ECO:0000259" key="9">
    <source>
        <dbReference type="Pfam" id="PF07992"/>
    </source>
</evidence>
<evidence type="ECO:0000256" key="7">
    <source>
        <dbReference type="RuleBase" id="RU003880"/>
    </source>
</evidence>
<proteinExistence type="inferred from homology"/>
<keyword evidence="2 7" id="KW-0285">Flavoprotein</keyword>
<dbReference type="Proteomes" id="UP000063234">
    <property type="component" value="Chromosome"/>
</dbReference>
<keyword evidence="4 7" id="KW-0560">Oxidoreductase</keyword>
<evidence type="ECO:0000256" key="1">
    <source>
        <dbReference type="ARBA" id="ARBA00009333"/>
    </source>
</evidence>
<dbReference type="PRINTS" id="PR00469">
    <property type="entry name" value="PNDRDTASEII"/>
</dbReference>
<evidence type="ECO:0000256" key="4">
    <source>
        <dbReference type="ARBA" id="ARBA00023002"/>
    </source>
</evidence>
<dbReference type="OrthoDB" id="9806179at2"/>
<dbReference type="InterPro" id="IPR036188">
    <property type="entry name" value="FAD/NAD-bd_sf"/>
</dbReference>
<evidence type="ECO:0000256" key="5">
    <source>
        <dbReference type="ARBA" id="ARBA00023157"/>
    </source>
</evidence>
<dbReference type="PANTHER" id="PTHR48105">
    <property type="entry name" value="THIOREDOXIN REDUCTASE 1-RELATED-RELATED"/>
    <property type="match status" value="1"/>
</dbReference>
<evidence type="ECO:0000256" key="8">
    <source>
        <dbReference type="RuleBase" id="RU003881"/>
    </source>
</evidence>
<dbReference type="InterPro" id="IPR008255">
    <property type="entry name" value="Pyr_nucl-diS_OxRdtase_2_AS"/>
</dbReference>
<dbReference type="PROSITE" id="PS00573">
    <property type="entry name" value="PYRIDINE_REDOX_2"/>
    <property type="match status" value="1"/>
</dbReference>
<evidence type="ECO:0000256" key="6">
    <source>
        <dbReference type="ARBA" id="ARBA00023284"/>
    </source>
</evidence>
<name>A0A0S3QUP3_THET7</name>
<dbReference type="GO" id="GO:0004791">
    <property type="term" value="F:thioredoxin-disulfide reductase (NADPH) activity"/>
    <property type="evidence" value="ECO:0007669"/>
    <property type="project" value="UniProtKB-UniRule"/>
</dbReference>
<keyword evidence="11" id="KW-1185">Reference proteome</keyword>
<dbReference type="Gene3D" id="3.50.50.60">
    <property type="entry name" value="FAD/NAD(P)-binding domain"/>
    <property type="match status" value="2"/>
</dbReference>
<keyword evidence="5" id="KW-1015">Disulfide bond</keyword>
<feature type="domain" description="FAD/NAD(P)-binding" evidence="9">
    <location>
        <begin position="5"/>
        <end position="292"/>
    </location>
</feature>
<sequence>MKKCYDLIIVGAGPAGLTAGIYAARARMDALIIERFAPGGQIALSDWVENYPGFDEGISGMELTERMRKQAEKMGINFVNAEAKGLEEYRDRKVLYADSDWYEARTIIVATGASPKQLGVEGEKEFVGRGVSYCATCDGAFYKGMEVAVVGGGDTAVQEAIFLTKFASKVYLIHRRDKLRAAPILQERLFKNEKIEVIWDTVVEKIVGDGAVEGVELKNVKTGEKKFLKVAGVFIFIGIKPNTAFVGDVLELDANGFIITNENLETNVPGVFAAGDVRRKNLRQVVTACADGAIAVYQAQQFIERLCG</sequence>
<dbReference type="InterPro" id="IPR005982">
    <property type="entry name" value="Thioredox_Rdtase"/>
</dbReference>
<comment type="cofactor">
    <cofactor evidence="8">
        <name>FAD</name>
        <dbReference type="ChEBI" id="CHEBI:57692"/>
    </cofactor>
    <text evidence="8">Binds 1 FAD per subunit.</text>
</comment>
<evidence type="ECO:0000256" key="3">
    <source>
        <dbReference type="ARBA" id="ARBA00022827"/>
    </source>
</evidence>
<keyword evidence="8" id="KW-0521">NADP</keyword>
<accession>A0A0S3QUP3</accession>
<gene>
    <name evidence="10" type="primary">trxB</name>
    <name evidence="10" type="ORF">TST_1263</name>
</gene>
<dbReference type="InterPro" id="IPR023753">
    <property type="entry name" value="FAD/NAD-binding_dom"/>
</dbReference>
<organism evidence="10 11">
    <name type="scientific">Thermosulfidibacter takaii (strain DSM 17441 / JCM 13301 / NBRC 103674 / ABI70S6)</name>
    <dbReference type="NCBI Taxonomy" id="1298851"/>
    <lineage>
        <taxon>Bacteria</taxon>
        <taxon>Pseudomonadati</taxon>
        <taxon>Thermosulfidibacterota</taxon>
        <taxon>Thermosulfidibacteria</taxon>
        <taxon>Thermosulfidibacterales</taxon>
        <taxon>Thermosulfidibacteraceae</taxon>
    </lineage>
</organism>
<comment type="catalytic activity">
    <reaction evidence="7">
        <text>[thioredoxin]-dithiol + NADP(+) = [thioredoxin]-disulfide + NADPH + H(+)</text>
        <dbReference type="Rhea" id="RHEA:20345"/>
        <dbReference type="Rhea" id="RHEA-COMP:10698"/>
        <dbReference type="Rhea" id="RHEA-COMP:10700"/>
        <dbReference type="ChEBI" id="CHEBI:15378"/>
        <dbReference type="ChEBI" id="CHEBI:29950"/>
        <dbReference type="ChEBI" id="CHEBI:50058"/>
        <dbReference type="ChEBI" id="CHEBI:57783"/>
        <dbReference type="ChEBI" id="CHEBI:58349"/>
        <dbReference type="EC" id="1.8.1.9"/>
    </reaction>
</comment>
<evidence type="ECO:0000256" key="2">
    <source>
        <dbReference type="ARBA" id="ARBA00022630"/>
    </source>
</evidence>
<dbReference type="PATRIC" id="fig|1298851.3.peg.1337"/>
<dbReference type="GO" id="GO:0005737">
    <property type="term" value="C:cytoplasm"/>
    <property type="evidence" value="ECO:0007669"/>
    <property type="project" value="InterPro"/>
</dbReference>
<dbReference type="EC" id="1.8.1.9" evidence="7"/>
<reference evidence="11" key="1">
    <citation type="journal article" date="2018" name="Science">
        <title>A primordial and reversible TCA cycle in a facultatively chemolithoautotrophic thermophile.</title>
        <authorList>
            <person name="Nunoura T."/>
            <person name="Chikaraishi Y."/>
            <person name="Izaki R."/>
            <person name="Suwa T."/>
            <person name="Sato T."/>
            <person name="Harada T."/>
            <person name="Mori K."/>
            <person name="Kato Y."/>
            <person name="Miyazaki M."/>
            <person name="Shimamura S."/>
            <person name="Yanagawa K."/>
            <person name="Shuto A."/>
            <person name="Ohkouchi N."/>
            <person name="Fujita N."/>
            <person name="Takaki Y."/>
            <person name="Atomi H."/>
            <person name="Takai K."/>
        </authorList>
    </citation>
    <scope>NUCLEOTIDE SEQUENCE [LARGE SCALE GENOMIC DNA]</scope>
    <source>
        <strain evidence="11">DSM 17441 / JCM 13301 / NBRC 103674 / ABI70S6</strain>
    </source>
</reference>
<keyword evidence="6 7" id="KW-0676">Redox-active center</keyword>
<dbReference type="GO" id="GO:0019430">
    <property type="term" value="P:removal of superoxide radicals"/>
    <property type="evidence" value="ECO:0007669"/>
    <property type="project" value="UniProtKB-UniRule"/>
</dbReference>